<dbReference type="NCBIfam" id="TIGR00229">
    <property type="entry name" value="sensory_box"/>
    <property type="match status" value="1"/>
</dbReference>
<feature type="domain" description="PAC" evidence="2">
    <location>
        <begin position="95"/>
        <end position="147"/>
    </location>
</feature>
<reference evidence="3 4" key="1">
    <citation type="journal article" date="2013" name="Sci. Rep.">
        <title>Extraordinary expansion of a Sorangium cellulosum genome from an alkaline milieu.</title>
        <authorList>
            <person name="Han K."/>
            <person name="Li Z.F."/>
            <person name="Peng R."/>
            <person name="Zhu L.P."/>
            <person name="Zhou T."/>
            <person name="Wang L.G."/>
            <person name="Li S.G."/>
            <person name="Zhang X.B."/>
            <person name="Hu W."/>
            <person name="Wu Z.H."/>
            <person name="Qin N."/>
            <person name="Li Y.Z."/>
        </authorList>
    </citation>
    <scope>NUCLEOTIDE SEQUENCE [LARGE SCALE GENOMIC DNA]</scope>
    <source>
        <strain evidence="3 4">So0157-2</strain>
    </source>
</reference>
<dbReference type="CDD" id="cd00130">
    <property type="entry name" value="PAS"/>
    <property type="match status" value="1"/>
</dbReference>
<dbReference type="EMBL" id="CP003969">
    <property type="protein sequence ID" value="AGP33189.1"/>
    <property type="molecule type" value="Genomic_DNA"/>
</dbReference>
<dbReference type="RefSeq" id="WP_020464897.1">
    <property type="nucleotide sequence ID" value="NC_021658.1"/>
</dbReference>
<dbReference type="SUPFAM" id="SSF55785">
    <property type="entry name" value="PYP-like sensor domain (PAS domain)"/>
    <property type="match status" value="1"/>
</dbReference>
<accession>S4XKV8</accession>
<dbReference type="eggNOG" id="COG2202">
    <property type="taxonomic scope" value="Bacteria"/>
</dbReference>
<evidence type="ECO:0000256" key="1">
    <source>
        <dbReference type="SAM" id="MobiDB-lite"/>
    </source>
</evidence>
<dbReference type="STRING" id="1254432.SCE1572_00925"/>
<evidence type="ECO:0000313" key="4">
    <source>
        <dbReference type="Proteomes" id="UP000014803"/>
    </source>
</evidence>
<dbReference type="PROSITE" id="PS50113">
    <property type="entry name" value="PAC"/>
    <property type="match status" value="1"/>
</dbReference>
<evidence type="ECO:0000259" key="2">
    <source>
        <dbReference type="PROSITE" id="PS50113"/>
    </source>
</evidence>
<feature type="compositionally biased region" description="Basic residues" evidence="1">
    <location>
        <begin position="164"/>
        <end position="177"/>
    </location>
</feature>
<dbReference type="Pfam" id="PF08448">
    <property type="entry name" value="PAS_4"/>
    <property type="match status" value="1"/>
</dbReference>
<feature type="compositionally biased region" description="Low complexity" evidence="1">
    <location>
        <begin position="178"/>
        <end position="190"/>
    </location>
</feature>
<proteinExistence type="predicted"/>
<name>S4XKV8_SORCE</name>
<sequence length="190" mass="21850">MPDPKDRKRTPPFLPGPQQEQLLRHIISTFPYSIWWKDRDCVYLGTNEMSARGAGLSRAEDIIGLTDYDLPWTREEAEHYIRLDKAVMESGEPMLNIEETQRQADGSTRYLLTCKVPLKDDRGEVFGILGSWTDITDRKLTEMALARAKDEAERAKDEAERAPRTTRTRRSAPRTRRSSPTTRRATSSPR</sequence>
<organism evidence="3 4">
    <name type="scientific">Sorangium cellulosum So0157-2</name>
    <dbReference type="NCBI Taxonomy" id="1254432"/>
    <lineage>
        <taxon>Bacteria</taxon>
        <taxon>Pseudomonadati</taxon>
        <taxon>Myxococcota</taxon>
        <taxon>Polyangia</taxon>
        <taxon>Polyangiales</taxon>
        <taxon>Polyangiaceae</taxon>
        <taxon>Sorangium</taxon>
    </lineage>
</organism>
<dbReference type="HOGENOM" id="CLU_1427155_0_0_7"/>
<gene>
    <name evidence="3" type="ORF">SCE1572_00925</name>
</gene>
<protein>
    <recommendedName>
        <fullName evidence="2">PAC domain-containing protein</fullName>
    </recommendedName>
</protein>
<dbReference type="InterPro" id="IPR035965">
    <property type="entry name" value="PAS-like_dom_sf"/>
</dbReference>
<dbReference type="AlphaFoldDB" id="S4XKV8"/>
<dbReference type="InterPro" id="IPR000700">
    <property type="entry name" value="PAS-assoc_C"/>
</dbReference>
<dbReference type="InterPro" id="IPR000014">
    <property type="entry name" value="PAS"/>
</dbReference>
<feature type="region of interest" description="Disordered" evidence="1">
    <location>
        <begin position="148"/>
        <end position="190"/>
    </location>
</feature>
<dbReference type="Gene3D" id="3.30.450.20">
    <property type="entry name" value="PAS domain"/>
    <property type="match status" value="1"/>
</dbReference>
<dbReference type="KEGG" id="scu:SCE1572_00925"/>
<dbReference type="PATRIC" id="fig|1254432.3.peg.198"/>
<evidence type="ECO:0000313" key="3">
    <source>
        <dbReference type="EMBL" id="AGP33189.1"/>
    </source>
</evidence>
<dbReference type="InterPro" id="IPR013656">
    <property type="entry name" value="PAS_4"/>
</dbReference>
<feature type="compositionally biased region" description="Basic and acidic residues" evidence="1">
    <location>
        <begin position="148"/>
        <end position="163"/>
    </location>
</feature>
<dbReference type="Proteomes" id="UP000014803">
    <property type="component" value="Chromosome"/>
</dbReference>